<dbReference type="KEGG" id="tpol:Mal48_17080"/>
<gene>
    <name evidence="1" type="ORF">Mal48_17080</name>
</gene>
<evidence type="ECO:0000313" key="1">
    <source>
        <dbReference type="EMBL" id="QDT32462.1"/>
    </source>
</evidence>
<keyword evidence="2" id="KW-1185">Reference proteome</keyword>
<evidence type="ECO:0008006" key="3">
    <source>
        <dbReference type="Google" id="ProtNLM"/>
    </source>
</evidence>
<name>A0A517QLE3_9PLAN</name>
<proteinExistence type="predicted"/>
<sequence>MRLPLLYSLAFMVGCSGGADLEMDKLKTVPASGKLTIDGSPFGPATIDLIPLDSNERVRAGSAQVEEDGSFTVGTYDDDDGIVPGSYTVRVSVPLDSASPAPNVEYFEFTVGNDGDEEIALDLKKGAGAGGLLSPDLDGGGTPP</sequence>
<dbReference type="Proteomes" id="UP000315724">
    <property type="component" value="Chromosome"/>
</dbReference>
<accession>A0A517QLE3</accession>
<organism evidence="1 2">
    <name type="scientific">Thalassoglobus polymorphus</name>
    <dbReference type="NCBI Taxonomy" id="2527994"/>
    <lineage>
        <taxon>Bacteria</taxon>
        <taxon>Pseudomonadati</taxon>
        <taxon>Planctomycetota</taxon>
        <taxon>Planctomycetia</taxon>
        <taxon>Planctomycetales</taxon>
        <taxon>Planctomycetaceae</taxon>
        <taxon>Thalassoglobus</taxon>
    </lineage>
</organism>
<dbReference type="PROSITE" id="PS51257">
    <property type="entry name" value="PROKAR_LIPOPROTEIN"/>
    <property type="match status" value="1"/>
</dbReference>
<dbReference type="OrthoDB" id="291697at2"/>
<evidence type="ECO:0000313" key="2">
    <source>
        <dbReference type="Proteomes" id="UP000315724"/>
    </source>
</evidence>
<dbReference type="EMBL" id="CP036267">
    <property type="protein sequence ID" value="QDT32462.1"/>
    <property type="molecule type" value="Genomic_DNA"/>
</dbReference>
<reference evidence="1 2" key="1">
    <citation type="submission" date="2019-02" db="EMBL/GenBank/DDBJ databases">
        <title>Deep-cultivation of Planctomycetes and their phenomic and genomic characterization uncovers novel biology.</title>
        <authorList>
            <person name="Wiegand S."/>
            <person name="Jogler M."/>
            <person name="Boedeker C."/>
            <person name="Pinto D."/>
            <person name="Vollmers J."/>
            <person name="Rivas-Marin E."/>
            <person name="Kohn T."/>
            <person name="Peeters S.H."/>
            <person name="Heuer A."/>
            <person name="Rast P."/>
            <person name="Oberbeckmann S."/>
            <person name="Bunk B."/>
            <person name="Jeske O."/>
            <person name="Meyerdierks A."/>
            <person name="Storesund J.E."/>
            <person name="Kallscheuer N."/>
            <person name="Luecker S."/>
            <person name="Lage O.M."/>
            <person name="Pohl T."/>
            <person name="Merkel B.J."/>
            <person name="Hornburger P."/>
            <person name="Mueller R.-W."/>
            <person name="Bruemmer F."/>
            <person name="Labrenz M."/>
            <person name="Spormann A.M."/>
            <person name="Op den Camp H."/>
            <person name="Overmann J."/>
            <person name="Amann R."/>
            <person name="Jetten M.S.M."/>
            <person name="Mascher T."/>
            <person name="Medema M.H."/>
            <person name="Devos D.P."/>
            <person name="Kaster A.-K."/>
            <person name="Ovreas L."/>
            <person name="Rohde M."/>
            <person name="Galperin M.Y."/>
            <person name="Jogler C."/>
        </authorList>
    </citation>
    <scope>NUCLEOTIDE SEQUENCE [LARGE SCALE GENOMIC DNA]</scope>
    <source>
        <strain evidence="1 2">Mal48</strain>
    </source>
</reference>
<dbReference type="AlphaFoldDB" id="A0A517QLE3"/>
<protein>
    <recommendedName>
        <fullName evidence="3">Carboxypeptidase regulatory-like domain-containing protein</fullName>
    </recommendedName>
</protein>
<dbReference type="RefSeq" id="WP_145197738.1">
    <property type="nucleotide sequence ID" value="NZ_CP036267.1"/>
</dbReference>